<dbReference type="EC" id="3.4.21.89" evidence="3 8"/>
<evidence type="ECO:0000256" key="6">
    <source>
        <dbReference type="ARBA" id="ARBA00022801"/>
    </source>
</evidence>
<evidence type="ECO:0000256" key="5">
    <source>
        <dbReference type="ARBA" id="ARBA00022670"/>
    </source>
</evidence>
<evidence type="ECO:0000256" key="7">
    <source>
        <dbReference type="PIRSR" id="PIRSR600223-1"/>
    </source>
</evidence>
<evidence type="ECO:0000313" key="11">
    <source>
        <dbReference type="EMBL" id="HFT92998.1"/>
    </source>
</evidence>
<evidence type="ECO:0000256" key="1">
    <source>
        <dbReference type="ARBA" id="ARBA00000677"/>
    </source>
</evidence>
<evidence type="ECO:0000256" key="9">
    <source>
        <dbReference type="RuleBase" id="RU362042"/>
    </source>
</evidence>
<reference evidence="11" key="1">
    <citation type="journal article" date="2020" name="mSystems">
        <title>Genome- and Community-Level Interaction Insights into Carbon Utilization and Element Cycling Functions of Hydrothermarchaeota in Hydrothermal Sediment.</title>
        <authorList>
            <person name="Zhou Z."/>
            <person name="Liu Y."/>
            <person name="Xu W."/>
            <person name="Pan J."/>
            <person name="Luo Z.H."/>
            <person name="Li M."/>
        </authorList>
    </citation>
    <scope>NUCLEOTIDE SEQUENCE [LARGE SCALE GENOMIC DNA]</scope>
    <source>
        <strain evidence="11">SpSt-902</strain>
    </source>
</reference>
<dbReference type="PANTHER" id="PTHR43390">
    <property type="entry name" value="SIGNAL PEPTIDASE I"/>
    <property type="match status" value="1"/>
</dbReference>
<keyword evidence="8" id="KW-0812">Transmembrane</keyword>
<dbReference type="NCBIfam" id="TIGR02227">
    <property type="entry name" value="sigpep_I_bact"/>
    <property type="match status" value="1"/>
</dbReference>
<comment type="subcellular location">
    <subcellularLocation>
        <location evidence="9">Membrane</location>
        <topology evidence="9">Single-pass type II membrane protein</topology>
    </subcellularLocation>
</comment>
<dbReference type="InterPro" id="IPR019756">
    <property type="entry name" value="Pept_S26A_signal_pept_1_Ser-AS"/>
</dbReference>
<feature type="domain" description="Peptidase S26" evidence="10">
    <location>
        <begin position="33"/>
        <end position="205"/>
    </location>
</feature>
<protein>
    <recommendedName>
        <fullName evidence="4 8">Signal peptidase I</fullName>
        <ecNumber evidence="3 8">3.4.21.89</ecNumber>
    </recommendedName>
</protein>
<dbReference type="PANTHER" id="PTHR43390:SF1">
    <property type="entry name" value="CHLOROPLAST PROCESSING PEPTIDASE"/>
    <property type="match status" value="1"/>
</dbReference>
<comment type="similarity">
    <text evidence="2 9">Belongs to the peptidase S26 family.</text>
</comment>
<dbReference type="InterPro" id="IPR019757">
    <property type="entry name" value="Pept_S26A_signal_pept_1_Lys-AS"/>
</dbReference>
<dbReference type="GO" id="GO:0009003">
    <property type="term" value="F:signal peptidase activity"/>
    <property type="evidence" value="ECO:0007669"/>
    <property type="project" value="UniProtKB-EC"/>
</dbReference>
<evidence type="ECO:0000259" key="10">
    <source>
        <dbReference type="Pfam" id="PF10502"/>
    </source>
</evidence>
<organism evidence="11">
    <name type="scientific">Leptospirillum ferriphilum</name>
    <dbReference type="NCBI Taxonomy" id="178606"/>
    <lineage>
        <taxon>Bacteria</taxon>
        <taxon>Pseudomonadati</taxon>
        <taxon>Nitrospirota</taxon>
        <taxon>Nitrospiria</taxon>
        <taxon>Nitrospirales</taxon>
        <taxon>Nitrospiraceae</taxon>
        <taxon>Leptospirillum</taxon>
    </lineage>
</organism>
<keyword evidence="5 8" id="KW-0645">Protease</keyword>
<dbReference type="AlphaFoldDB" id="A0A7C3LX09"/>
<keyword evidence="8" id="KW-1133">Transmembrane helix</keyword>
<dbReference type="Gene3D" id="2.10.109.10">
    <property type="entry name" value="Umud Fragment, subunit A"/>
    <property type="match status" value="1"/>
</dbReference>
<keyword evidence="8" id="KW-0472">Membrane</keyword>
<evidence type="ECO:0000256" key="3">
    <source>
        <dbReference type="ARBA" id="ARBA00013208"/>
    </source>
</evidence>
<dbReference type="PROSITE" id="PS00760">
    <property type="entry name" value="SPASE_I_2"/>
    <property type="match status" value="1"/>
</dbReference>
<dbReference type="CDD" id="cd06530">
    <property type="entry name" value="S26_SPase_I"/>
    <property type="match status" value="1"/>
</dbReference>
<dbReference type="InterPro" id="IPR000223">
    <property type="entry name" value="Pept_S26A_signal_pept_1"/>
</dbReference>
<dbReference type="InterPro" id="IPR036286">
    <property type="entry name" value="LexA/Signal_pep-like_sf"/>
</dbReference>
<evidence type="ECO:0000256" key="8">
    <source>
        <dbReference type="RuleBase" id="RU003993"/>
    </source>
</evidence>
<dbReference type="InterPro" id="IPR019533">
    <property type="entry name" value="Peptidase_S26"/>
</dbReference>
<dbReference type="GO" id="GO:0016020">
    <property type="term" value="C:membrane"/>
    <property type="evidence" value="ECO:0007669"/>
    <property type="project" value="UniProtKB-SubCell"/>
</dbReference>
<feature type="active site" evidence="7">
    <location>
        <position position="62"/>
    </location>
</feature>
<evidence type="ECO:0000256" key="4">
    <source>
        <dbReference type="ARBA" id="ARBA00019232"/>
    </source>
</evidence>
<keyword evidence="6 8" id="KW-0378">Hydrolase</keyword>
<dbReference type="EMBL" id="DTMM01000072">
    <property type="protein sequence ID" value="HFT92998.1"/>
    <property type="molecule type" value="Genomic_DNA"/>
</dbReference>
<dbReference type="InterPro" id="IPR019758">
    <property type="entry name" value="Pept_S26A_signal_pept_1_CS"/>
</dbReference>
<evidence type="ECO:0000256" key="2">
    <source>
        <dbReference type="ARBA" id="ARBA00009370"/>
    </source>
</evidence>
<gene>
    <name evidence="11" type="primary">lepB</name>
    <name evidence="11" type="ORF">ENX03_03460</name>
</gene>
<dbReference type="Pfam" id="PF10502">
    <property type="entry name" value="Peptidase_S26"/>
    <property type="match status" value="1"/>
</dbReference>
<proteinExistence type="inferred from homology"/>
<accession>A0A7C3LX09</accession>
<comment type="catalytic activity">
    <reaction evidence="1 8">
        <text>Cleavage of hydrophobic, N-terminal signal or leader sequences from secreted and periplasmic proteins.</text>
        <dbReference type="EC" id="3.4.21.89"/>
    </reaction>
</comment>
<dbReference type="SUPFAM" id="SSF51306">
    <property type="entry name" value="LexA/Signal peptidase"/>
    <property type="match status" value="1"/>
</dbReference>
<comment type="caution">
    <text evidence="11">The sequence shown here is derived from an EMBL/GenBank/DDBJ whole genome shotgun (WGS) entry which is preliminary data.</text>
</comment>
<dbReference type="PRINTS" id="PR00727">
    <property type="entry name" value="LEADERPTASE"/>
</dbReference>
<dbReference type="PROSITE" id="PS00501">
    <property type="entry name" value="SPASE_I_1"/>
    <property type="match status" value="1"/>
</dbReference>
<dbReference type="GO" id="GO:0004252">
    <property type="term" value="F:serine-type endopeptidase activity"/>
    <property type="evidence" value="ECO:0007669"/>
    <property type="project" value="InterPro"/>
</dbReference>
<dbReference type="GO" id="GO:0006465">
    <property type="term" value="P:signal peptide processing"/>
    <property type="evidence" value="ECO:0007669"/>
    <property type="project" value="InterPro"/>
</dbReference>
<feature type="active site" evidence="7">
    <location>
        <position position="117"/>
    </location>
</feature>
<dbReference type="PROSITE" id="PS00761">
    <property type="entry name" value="SPASE_I_3"/>
    <property type="match status" value="1"/>
</dbReference>
<sequence length="224" mass="25734">MLALSFRNREDKEADITEKRTLGKTGGKNLFREMAEGLVTAIVVALLLKTFIIQAFRIPSGSMIPTLDVGDQILVAKLAYGIRDPFGDHYWIHFSGPRRGDVVVFRYPKDESKDFIKRVIGLPGDHIQVRGKKVFVNGTPLSENYVQYLQPFVTDEPTRDVMKEVVVPAGSYFVMGDNRDDSYDSRYWGFVRENKILGKAEIIYWSWNNVSHRVRFSRIGRKIR</sequence>
<feature type="transmembrane region" description="Helical" evidence="8">
    <location>
        <begin position="38"/>
        <end position="56"/>
    </location>
</feature>
<name>A0A7C3LX09_9BACT</name>